<accession>A0ACC3NFX2</accession>
<keyword evidence="2" id="KW-1185">Reference proteome</keyword>
<gene>
    <name evidence="1" type="primary">MAF1_2</name>
    <name evidence="1" type="ORF">LTR37_006790</name>
</gene>
<organism evidence="1 2">
    <name type="scientific">Vermiconidia calcicola</name>
    <dbReference type="NCBI Taxonomy" id="1690605"/>
    <lineage>
        <taxon>Eukaryota</taxon>
        <taxon>Fungi</taxon>
        <taxon>Dikarya</taxon>
        <taxon>Ascomycota</taxon>
        <taxon>Pezizomycotina</taxon>
        <taxon>Dothideomycetes</taxon>
        <taxon>Dothideomycetidae</taxon>
        <taxon>Mycosphaerellales</taxon>
        <taxon>Extremaceae</taxon>
        <taxon>Vermiconidia</taxon>
    </lineage>
</organism>
<dbReference type="Proteomes" id="UP001281147">
    <property type="component" value="Unassembled WGS sequence"/>
</dbReference>
<evidence type="ECO:0000313" key="2">
    <source>
        <dbReference type="Proteomes" id="UP001281147"/>
    </source>
</evidence>
<protein>
    <submittedName>
        <fullName evidence="1">RNA polymerase III-inhibiting protein maf1</fullName>
    </submittedName>
</protein>
<sequence length="533" mass="60608">MAIRYLILLSRQGKVRLAKWFTTLSPKDKAKIIKDVTQLVLARRTRMCNFLEYKDTKVVYRRYASLFFIAATDPTDNELITLEIVHRYVEQMDKYYGNVCELDIIFNFQKAYFILDELLLAGEMQESSKKNVLRVIGAQDGLEEMEYLPLREFDLVTNALNFSTLDCHVIGGCDVYTTKAAGGDKKLYKDIENSLESQYESLVRLSASLSPPRRTPSDDGNRSDRSRRGRGRSAGIPDINLSRASPFGSLSKLSARRTYAYLIATLNASHPDYDFSHTLRPSDFRKKFNLHHLKNDVDGTLQNLRPRHHGYLSNGYLAPPSSIMQRGSNASAPVVNSGGGEIWSPKMWSLINKEMELSKCQMYTYTPDDDPFDGEEGALWSNHYFFFNKDKKRVCYLYFRALSIISHSPVYAPAYLQRPQLRKASGVSFGEGASKRASYWLGSNAFRGSTIDAEGYGDDDDDDEMIIEEPNDDEVEVPYMDLDEIRSDLADGYYSYDNDYDDAYLDDGWRSNNRVGIGSVRGVSEDVGECMEV</sequence>
<dbReference type="EMBL" id="JAUTXU010000045">
    <property type="protein sequence ID" value="KAK3716060.1"/>
    <property type="molecule type" value="Genomic_DNA"/>
</dbReference>
<comment type="caution">
    <text evidence="1">The sequence shown here is derived from an EMBL/GenBank/DDBJ whole genome shotgun (WGS) entry which is preliminary data.</text>
</comment>
<evidence type="ECO:0000313" key="1">
    <source>
        <dbReference type="EMBL" id="KAK3716060.1"/>
    </source>
</evidence>
<name>A0ACC3NFX2_9PEZI</name>
<reference evidence="1" key="1">
    <citation type="submission" date="2023-07" db="EMBL/GenBank/DDBJ databases">
        <title>Black Yeasts Isolated from many extreme environments.</title>
        <authorList>
            <person name="Coleine C."/>
            <person name="Stajich J.E."/>
            <person name="Selbmann L."/>
        </authorList>
    </citation>
    <scope>NUCLEOTIDE SEQUENCE</scope>
    <source>
        <strain evidence="1">CCFEE 5714</strain>
    </source>
</reference>
<proteinExistence type="predicted"/>